<dbReference type="PANTHER" id="PTHR43000">
    <property type="entry name" value="DTDP-D-GLUCOSE 4,6-DEHYDRATASE-RELATED"/>
    <property type="match status" value="1"/>
</dbReference>
<proteinExistence type="predicted"/>
<accession>A0A1I2E0V5</accession>
<dbReference type="InterPro" id="IPR016040">
    <property type="entry name" value="NAD(P)-bd_dom"/>
</dbReference>
<dbReference type="Pfam" id="PF16363">
    <property type="entry name" value="GDP_Man_Dehyd"/>
    <property type="match status" value="1"/>
</dbReference>
<dbReference type="SUPFAM" id="SSF51735">
    <property type="entry name" value="NAD(P)-binding Rossmann-fold domains"/>
    <property type="match status" value="1"/>
</dbReference>
<dbReference type="AlphaFoldDB" id="A0A1I2E0V5"/>
<evidence type="ECO:0000313" key="2">
    <source>
        <dbReference type="EMBL" id="SFE86306.1"/>
    </source>
</evidence>
<keyword evidence="3" id="KW-1185">Reference proteome</keyword>
<gene>
    <name evidence="2" type="ORF">SAMN04487969_108103</name>
</gene>
<evidence type="ECO:0000259" key="1">
    <source>
        <dbReference type="Pfam" id="PF16363"/>
    </source>
</evidence>
<dbReference type="EMBL" id="FONN01000008">
    <property type="protein sequence ID" value="SFE86306.1"/>
    <property type="molecule type" value="Genomic_DNA"/>
</dbReference>
<dbReference type="Gene3D" id="3.90.25.10">
    <property type="entry name" value="UDP-galactose 4-epimerase, domain 1"/>
    <property type="match status" value="1"/>
</dbReference>
<dbReference type="CDD" id="cd05260">
    <property type="entry name" value="GDP_MD_SDR_e"/>
    <property type="match status" value="1"/>
</dbReference>
<feature type="domain" description="NAD(P)-binding" evidence="1">
    <location>
        <begin position="4"/>
        <end position="300"/>
    </location>
</feature>
<dbReference type="Gene3D" id="3.40.50.720">
    <property type="entry name" value="NAD(P)-binding Rossmann-like Domain"/>
    <property type="match status" value="1"/>
</dbReference>
<dbReference type="InterPro" id="IPR036291">
    <property type="entry name" value="NAD(P)-bd_dom_sf"/>
</dbReference>
<organism evidence="2 3">
    <name type="scientific">Paenibacillus algorifonticola</name>
    <dbReference type="NCBI Taxonomy" id="684063"/>
    <lineage>
        <taxon>Bacteria</taxon>
        <taxon>Bacillati</taxon>
        <taxon>Bacillota</taxon>
        <taxon>Bacilli</taxon>
        <taxon>Bacillales</taxon>
        <taxon>Paenibacillaceae</taxon>
        <taxon>Paenibacillus</taxon>
    </lineage>
</organism>
<dbReference type="RefSeq" id="WP_046228873.1">
    <property type="nucleotide sequence ID" value="NZ_FONN01000008.1"/>
</dbReference>
<dbReference type="Proteomes" id="UP000183410">
    <property type="component" value="Unassembled WGS sequence"/>
</dbReference>
<name>A0A1I2E0V5_9BACL</name>
<sequence length="310" mass="34639">MRALITGITGFAGGYLANHLKLLGYEVFGTTSKSINKTSRISLVNQWTTEKEIIDLLNEIQPDYVYHLAGLSNVKESWDDKISVVSTNTNLTIKLLEAARKSSVSNHVKILTVGSSEEYGRVADPTVPINEGDALQPMNPYGVSKAAVSYLAKQYFTAYGLKVIHARSFNHIGPGQRLGFVVSDFASQIVQIEHKQQEKILRVGNLDAKRDFTDVRDIVRAYHLLLESDACGEIFNVCSGKPISISDLIQKLLELSTVEIELQLDQSRMRPNDIPFYIGNNNKLKELTGWRPQIAVETTLLDVLEYLRNI</sequence>
<protein>
    <submittedName>
        <fullName evidence="2">GDPmannose 4,6-dehydratase</fullName>
    </submittedName>
</protein>
<reference evidence="3" key="1">
    <citation type="submission" date="2016-10" db="EMBL/GenBank/DDBJ databases">
        <authorList>
            <person name="Varghese N."/>
            <person name="Submissions S."/>
        </authorList>
    </citation>
    <scope>NUCLEOTIDE SEQUENCE [LARGE SCALE GENOMIC DNA]</scope>
    <source>
        <strain evidence="3">CGMCC 1.10223</strain>
    </source>
</reference>
<dbReference type="OrthoDB" id="9779041at2"/>
<evidence type="ECO:0000313" key="3">
    <source>
        <dbReference type="Proteomes" id="UP000183410"/>
    </source>
</evidence>